<dbReference type="Gene3D" id="2.40.50.140">
    <property type="entry name" value="Nucleic acid-binding proteins"/>
    <property type="match status" value="1"/>
</dbReference>
<protein>
    <recommendedName>
        <fullName evidence="6">Aminoacyl-transfer RNA synthetases class-II family profile domain-containing protein</fullName>
    </recommendedName>
</protein>
<evidence type="ECO:0000256" key="4">
    <source>
        <dbReference type="ARBA" id="ARBA00022917"/>
    </source>
</evidence>
<evidence type="ECO:0000256" key="5">
    <source>
        <dbReference type="ARBA" id="ARBA00023146"/>
    </source>
</evidence>
<keyword evidence="3" id="KW-0067">ATP-binding</keyword>
<gene>
    <name evidence="7" type="ORF">A3B21_02435</name>
</gene>
<dbReference type="PROSITE" id="PS50862">
    <property type="entry name" value="AA_TRNA_LIGASE_II"/>
    <property type="match status" value="1"/>
</dbReference>
<dbReference type="Pfam" id="PF01336">
    <property type="entry name" value="tRNA_anti-codon"/>
    <property type="match status" value="1"/>
</dbReference>
<dbReference type="EMBL" id="MGEJ01000014">
    <property type="protein sequence ID" value="OGL80203.1"/>
    <property type="molecule type" value="Genomic_DNA"/>
</dbReference>
<dbReference type="PRINTS" id="PR01042">
    <property type="entry name" value="TRNASYNTHASP"/>
</dbReference>
<dbReference type="AlphaFoldDB" id="A0A1F7UPG6"/>
<dbReference type="InterPro" id="IPR006195">
    <property type="entry name" value="aa-tRNA-synth_II"/>
</dbReference>
<dbReference type="SUPFAM" id="SSF55681">
    <property type="entry name" value="Class II aaRS and biotin synthetases"/>
    <property type="match status" value="1"/>
</dbReference>
<dbReference type="PANTHER" id="PTHR22594:SF34">
    <property type="entry name" value="ASPARAGINE--TRNA LIGASE, MITOCHONDRIAL-RELATED"/>
    <property type="match status" value="1"/>
</dbReference>
<keyword evidence="4" id="KW-0648">Protein biosynthesis</keyword>
<feature type="domain" description="Aminoacyl-transfer RNA synthetases class-II family profile" evidence="6">
    <location>
        <begin position="145"/>
        <end position="429"/>
    </location>
</feature>
<dbReference type="InterPro" id="IPR002312">
    <property type="entry name" value="Asp/Asn-tRNA-synth_IIb"/>
</dbReference>
<dbReference type="Gene3D" id="3.30.930.10">
    <property type="entry name" value="Bira Bifunctional Protein, Domain 2"/>
    <property type="match status" value="1"/>
</dbReference>
<organism evidence="7 8">
    <name type="scientific">Candidatus Uhrbacteria bacterium RIFCSPLOWO2_01_FULL_47_24</name>
    <dbReference type="NCBI Taxonomy" id="1802401"/>
    <lineage>
        <taxon>Bacteria</taxon>
        <taxon>Candidatus Uhriibacteriota</taxon>
    </lineage>
</organism>
<keyword evidence="1" id="KW-0436">Ligase</keyword>
<evidence type="ECO:0000256" key="1">
    <source>
        <dbReference type="ARBA" id="ARBA00022598"/>
    </source>
</evidence>
<keyword evidence="2" id="KW-0547">Nucleotide-binding</keyword>
<evidence type="ECO:0000259" key="6">
    <source>
        <dbReference type="PROSITE" id="PS50862"/>
    </source>
</evidence>
<sequence>MKKVYAVDLLNRTSSGMRVELYGWVKTRRRHNHVVFLDICDSTGTVQSVVDETNKELFELAKRINQETAVKVAGILTETGRPNPPKEIRVREIKIVGVATINVSPYPRSDIDILDPKLQKQLLDKRHFYLRNEKIAAILKFRHVLTRIVHQWFHENGFIEIHAPVLTPTPLYDDRSAMALKVHGQDVFLTQCVGFYLEQAVHAFEKIYNIGPSFRAEESRSKRHLMEYWHIKAELAFVDFEDMVATVERFIQDVSKQSIHEGRELAHIIGTEMCDDGLKIPFLRIGYDEAVEWLKAQGSDMEFGKSLGSNDESLLSSRFGNTPFWVVGIPRSIEPFPYVIDSADPRRTKTADLIASRGFGELLGIAEKIHVLSMLDERLTEKGKAGDTRYEWVRELRQYGCVPHGGFGMGLERFIRWLLQIPHVRDTIPFHRAFGRRIDP</sequence>
<name>A0A1F7UPG6_9BACT</name>
<evidence type="ECO:0000313" key="7">
    <source>
        <dbReference type="EMBL" id="OGL80203.1"/>
    </source>
</evidence>
<dbReference type="SUPFAM" id="SSF50249">
    <property type="entry name" value="Nucleic acid-binding proteins"/>
    <property type="match status" value="1"/>
</dbReference>
<proteinExistence type="predicted"/>
<dbReference type="InterPro" id="IPR045864">
    <property type="entry name" value="aa-tRNA-synth_II/BPL/LPL"/>
</dbReference>
<evidence type="ECO:0000256" key="3">
    <source>
        <dbReference type="ARBA" id="ARBA00022840"/>
    </source>
</evidence>
<dbReference type="GO" id="GO:0004816">
    <property type="term" value="F:asparagine-tRNA ligase activity"/>
    <property type="evidence" value="ECO:0007669"/>
    <property type="project" value="TreeGrafter"/>
</dbReference>
<dbReference type="CDD" id="cd04100">
    <property type="entry name" value="Asp_Lys_Asn_RS_N"/>
    <property type="match status" value="1"/>
</dbReference>
<dbReference type="PANTHER" id="PTHR22594">
    <property type="entry name" value="ASPARTYL/LYSYL-TRNA SYNTHETASE"/>
    <property type="match status" value="1"/>
</dbReference>
<dbReference type="Proteomes" id="UP000176897">
    <property type="component" value="Unassembled WGS sequence"/>
</dbReference>
<dbReference type="GO" id="GO:0005524">
    <property type="term" value="F:ATP binding"/>
    <property type="evidence" value="ECO:0007669"/>
    <property type="project" value="UniProtKB-KW"/>
</dbReference>
<dbReference type="InterPro" id="IPR012340">
    <property type="entry name" value="NA-bd_OB-fold"/>
</dbReference>
<dbReference type="InterPro" id="IPR004364">
    <property type="entry name" value="Aa-tRNA-synt_II"/>
</dbReference>
<dbReference type="GO" id="GO:0006421">
    <property type="term" value="P:asparaginyl-tRNA aminoacylation"/>
    <property type="evidence" value="ECO:0007669"/>
    <property type="project" value="TreeGrafter"/>
</dbReference>
<comment type="caution">
    <text evidence="7">The sequence shown here is derived from an EMBL/GenBank/DDBJ whole genome shotgun (WGS) entry which is preliminary data.</text>
</comment>
<dbReference type="InterPro" id="IPR004365">
    <property type="entry name" value="NA-bd_OB_tRNA"/>
</dbReference>
<accession>A0A1F7UPG6</accession>
<dbReference type="STRING" id="1802401.A3B21_02435"/>
<evidence type="ECO:0000256" key="2">
    <source>
        <dbReference type="ARBA" id="ARBA00022741"/>
    </source>
</evidence>
<evidence type="ECO:0000313" key="8">
    <source>
        <dbReference type="Proteomes" id="UP000176897"/>
    </source>
</evidence>
<reference evidence="7 8" key="1">
    <citation type="journal article" date="2016" name="Nat. Commun.">
        <title>Thousands of microbial genomes shed light on interconnected biogeochemical processes in an aquifer system.</title>
        <authorList>
            <person name="Anantharaman K."/>
            <person name="Brown C.T."/>
            <person name="Hug L.A."/>
            <person name="Sharon I."/>
            <person name="Castelle C.J."/>
            <person name="Probst A.J."/>
            <person name="Thomas B.C."/>
            <person name="Singh A."/>
            <person name="Wilkins M.J."/>
            <person name="Karaoz U."/>
            <person name="Brodie E.L."/>
            <person name="Williams K.H."/>
            <person name="Hubbard S.S."/>
            <person name="Banfield J.F."/>
        </authorList>
    </citation>
    <scope>NUCLEOTIDE SEQUENCE [LARGE SCALE GENOMIC DNA]</scope>
</reference>
<dbReference type="Pfam" id="PF00152">
    <property type="entry name" value="tRNA-synt_2"/>
    <property type="match status" value="1"/>
</dbReference>
<dbReference type="GO" id="GO:0003676">
    <property type="term" value="F:nucleic acid binding"/>
    <property type="evidence" value="ECO:0007669"/>
    <property type="project" value="InterPro"/>
</dbReference>
<keyword evidence="5" id="KW-0030">Aminoacyl-tRNA synthetase</keyword>